<feature type="transmembrane region" description="Helical" evidence="7">
    <location>
        <begin position="171"/>
        <end position="203"/>
    </location>
</feature>
<evidence type="ECO:0000256" key="4">
    <source>
        <dbReference type="ARBA" id="ARBA00022692"/>
    </source>
</evidence>
<evidence type="ECO:0000256" key="2">
    <source>
        <dbReference type="ARBA" id="ARBA00022448"/>
    </source>
</evidence>
<dbReference type="Pfam" id="PF00528">
    <property type="entry name" value="BPD_transp_1"/>
    <property type="match status" value="1"/>
</dbReference>
<evidence type="ECO:0000259" key="8">
    <source>
        <dbReference type="PROSITE" id="PS50928"/>
    </source>
</evidence>
<feature type="domain" description="ABC transmembrane type-1" evidence="8">
    <location>
        <begin position="62"/>
        <end position="246"/>
    </location>
</feature>
<dbReference type="GO" id="GO:0055085">
    <property type="term" value="P:transmembrane transport"/>
    <property type="evidence" value="ECO:0007669"/>
    <property type="project" value="InterPro"/>
</dbReference>
<dbReference type="Proteomes" id="UP000198318">
    <property type="component" value="Unassembled WGS sequence"/>
</dbReference>
<proteinExistence type="inferred from homology"/>
<keyword evidence="2 7" id="KW-0813">Transport</keyword>
<comment type="similarity">
    <text evidence="7">Belongs to the binding-protein-dependent transport system permease family.</text>
</comment>
<protein>
    <submittedName>
        <fullName evidence="9">NitT/TauT family transport system permease protein</fullName>
    </submittedName>
</protein>
<evidence type="ECO:0000256" key="1">
    <source>
        <dbReference type="ARBA" id="ARBA00004651"/>
    </source>
</evidence>
<reference evidence="9 10" key="1">
    <citation type="submission" date="2017-06" db="EMBL/GenBank/DDBJ databases">
        <authorList>
            <person name="Kim H.J."/>
            <person name="Triplett B.A."/>
        </authorList>
    </citation>
    <scope>NUCLEOTIDE SEQUENCE [LARGE SCALE GENOMIC DNA]</scope>
    <source>
        <strain evidence="9 10">DSM 44715</strain>
    </source>
</reference>
<evidence type="ECO:0000256" key="6">
    <source>
        <dbReference type="ARBA" id="ARBA00023136"/>
    </source>
</evidence>
<keyword evidence="6 7" id="KW-0472">Membrane</keyword>
<dbReference type="OrthoDB" id="7274389at2"/>
<dbReference type="CDD" id="cd06261">
    <property type="entry name" value="TM_PBP2"/>
    <property type="match status" value="1"/>
</dbReference>
<dbReference type="PROSITE" id="PS50928">
    <property type="entry name" value="ABC_TM1"/>
    <property type="match status" value="1"/>
</dbReference>
<keyword evidence="4 7" id="KW-0812">Transmembrane</keyword>
<feature type="transmembrane region" description="Helical" evidence="7">
    <location>
        <begin position="12"/>
        <end position="34"/>
    </location>
</feature>
<dbReference type="PANTHER" id="PTHR30151">
    <property type="entry name" value="ALKANE SULFONATE ABC TRANSPORTER-RELATED, MEMBRANE SUBUNIT"/>
    <property type="match status" value="1"/>
</dbReference>
<evidence type="ECO:0000256" key="3">
    <source>
        <dbReference type="ARBA" id="ARBA00022475"/>
    </source>
</evidence>
<comment type="subcellular location">
    <subcellularLocation>
        <location evidence="1 7">Cell membrane</location>
        <topology evidence="1 7">Multi-pass membrane protein</topology>
    </subcellularLocation>
</comment>
<evidence type="ECO:0000313" key="9">
    <source>
        <dbReference type="EMBL" id="SNS48403.1"/>
    </source>
</evidence>
<dbReference type="Gene3D" id="1.10.3720.10">
    <property type="entry name" value="MetI-like"/>
    <property type="match status" value="1"/>
</dbReference>
<keyword evidence="5 7" id="KW-1133">Transmembrane helix</keyword>
<keyword evidence="3" id="KW-1003">Cell membrane</keyword>
<feature type="transmembrane region" description="Helical" evidence="7">
    <location>
        <begin position="223"/>
        <end position="245"/>
    </location>
</feature>
<evidence type="ECO:0000313" key="10">
    <source>
        <dbReference type="Proteomes" id="UP000198318"/>
    </source>
</evidence>
<evidence type="ECO:0000256" key="5">
    <source>
        <dbReference type="ARBA" id="ARBA00022989"/>
    </source>
</evidence>
<dbReference type="EMBL" id="FZOR01000005">
    <property type="protein sequence ID" value="SNS48403.1"/>
    <property type="molecule type" value="Genomic_DNA"/>
</dbReference>
<sequence length="254" mass="27004">MPRLARRIGELTAFWYLLAIALVVAVWQAVVLFGGTPDYLLPTPVQVAEALSTYHEPLLRESWVTLRGILLAFGISAVAGVAVAVPMAFSRAVERLGYPLLVMSQAVPKVALGPLFIVWLGFGLMTNVLIAVSVAIFPVIVNTALGLTSIDPDLVRLGRSMGASRWRLFRLVRLPNALPSVLAGLKVAITFAVIGVVVGEFIVGGSGLGYLTISASGNQNVPLLFACVITLAVLGALTFAAVDLLERVALRRHP</sequence>
<dbReference type="AlphaFoldDB" id="A0A239EWI0"/>
<dbReference type="InterPro" id="IPR035906">
    <property type="entry name" value="MetI-like_sf"/>
</dbReference>
<organism evidence="9 10">
    <name type="scientific">Actinomadura meyerae</name>
    <dbReference type="NCBI Taxonomy" id="240840"/>
    <lineage>
        <taxon>Bacteria</taxon>
        <taxon>Bacillati</taxon>
        <taxon>Actinomycetota</taxon>
        <taxon>Actinomycetes</taxon>
        <taxon>Streptosporangiales</taxon>
        <taxon>Thermomonosporaceae</taxon>
        <taxon>Actinomadura</taxon>
    </lineage>
</organism>
<feature type="transmembrane region" description="Helical" evidence="7">
    <location>
        <begin position="68"/>
        <end position="89"/>
    </location>
</feature>
<evidence type="ECO:0000256" key="7">
    <source>
        <dbReference type="RuleBase" id="RU363032"/>
    </source>
</evidence>
<gene>
    <name evidence="9" type="ORF">SAMN05443665_100511</name>
</gene>
<dbReference type="PANTHER" id="PTHR30151:SF20">
    <property type="entry name" value="ABC TRANSPORTER PERMEASE PROTEIN HI_0355-RELATED"/>
    <property type="match status" value="1"/>
</dbReference>
<dbReference type="InterPro" id="IPR000515">
    <property type="entry name" value="MetI-like"/>
</dbReference>
<dbReference type="GO" id="GO:0005886">
    <property type="term" value="C:plasma membrane"/>
    <property type="evidence" value="ECO:0007669"/>
    <property type="project" value="UniProtKB-SubCell"/>
</dbReference>
<dbReference type="SUPFAM" id="SSF161098">
    <property type="entry name" value="MetI-like"/>
    <property type="match status" value="1"/>
</dbReference>
<keyword evidence="10" id="KW-1185">Reference proteome</keyword>
<name>A0A239EWI0_9ACTN</name>
<accession>A0A239EWI0</accession>
<dbReference type="RefSeq" id="WP_089325117.1">
    <property type="nucleotide sequence ID" value="NZ_FZOR01000005.1"/>
</dbReference>